<dbReference type="Proteomes" id="UP001243757">
    <property type="component" value="Unassembled WGS sequence"/>
</dbReference>
<dbReference type="Gene3D" id="3.30.310.50">
    <property type="entry name" value="Alpha-D-phosphohexomutase, C-terminal domain"/>
    <property type="match status" value="1"/>
</dbReference>
<protein>
    <submittedName>
        <fullName evidence="1">DUF2218 domain-containing protein</fullName>
    </submittedName>
</protein>
<dbReference type="EMBL" id="JASNJD010000018">
    <property type="protein sequence ID" value="MDK3019816.1"/>
    <property type="molecule type" value="Genomic_DNA"/>
</dbReference>
<dbReference type="RefSeq" id="WP_284482589.1">
    <property type="nucleotide sequence ID" value="NZ_JASNJD010000018.1"/>
</dbReference>
<dbReference type="InterPro" id="IPR014543">
    <property type="entry name" value="UCP028291"/>
</dbReference>
<sequence>MLSAQARLHTEHASKYLQQLCKHFGHKVEVSFTADAGHATLPTGPAQMTANDSELWVEVTARDPEGLVVAKGIIDSHLKRFAFREGFESMPWEA</sequence>
<reference evidence="1 2" key="1">
    <citation type="submission" date="2023-05" db="EMBL/GenBank/DDBJ databases">
        <title>Pseudodonghicola sp. nov.</title>
        <authorList>
            <person name="Huang J."/>
        </authorList>
    </citation>
    <scope>NUCLEOTIDE SEQUENCE [LARGE SCALE GENOMIC DNA]</scope>
    <source>
        <strain evidence="1 2">IC7</strain>
    </source>
</reference>
<accession>A0ABT7F5C7</accession>
<dbReference type="Pfam" id="PF09981">
    <property type="entry name" value="DUF2218"/>
    <property type="match status" value="1"/>
</dbReference>
<keyword evidence="2" id="KW-1185">Reference proteome</keyword>
<name>A0ABT7F5C7_9RHOB</name>
<gene>
    <name evidence="1" type="ORF">QO033_19210</name>
</gene>
<evidence type="ECO:0000313" key="1">
    <source>
        <dbReference type="EMBL" id="MDK3019816.1"/>
    </source>
</evidence>
<evidence type="ECO:0000313" key="2">
    <source>
        <dbReference type="Proteomes" id="UP001243757"/>
    </source>
</evidence>
<comment type="caution">
    <text evidence="1">The sequence shown here is derived from an EMBL/GenBank/DDBJ whole genome shotgun (WGS) entry which is preliminary data.</text>
</comment>
<proteinExistence type="predicted"/>
<dbReference type="PIRSF" id="PIRSF028291">
    <property type="entry name" value="UCP028291"/>
    <property type="match status" value="1"/>
</dbReference>
<organism evidence="1 2">
    <name type="scientific">Pseudodonghicola flavimaris</name>
    <dbReference type="NCBI Taxonomy" id="3050036"/>
    <lineage>
        <taxon>Bacteria</taxon>
        <taxon>Pseudomonadati</taxon>
        <taxon>Pseudomonadota</taxon>
        <taxon>Alphaproteobacteria</taxon>
        <taxon>Rhodobacterales</taxon>
        <taxon>Paracoccaceae</taxon>
        <taxon>Pseudodonghicola</taxon>
    </lineage>
</organism>